<dbReference type="InterPro" id="IPR058543">
    <property type="entry name" value="Beta-prop_RSE1/DDB1/CPSF1_2nd"/>
</dbReference>
<dbReference type="Gene3D" id="2.130.10.10">
    <property type="entry name" value="YVTN repeat-like/Quinoprotein amine dehydrogenase"/>
    <property type="match status" value="1"/>
</dbReference>
<feature type="region of interest" description="Disordered" evidence="1">
    <location>
        <begin position="265"/>
        <end position="320"/>
    </location>
</feature>
<dbReference type="Pfam" id="PF23726">
    <property type="entry name" value="Beta-prop_RSE1_2nd"/>
    <property type="match status" value="1"/>
</dbReference>
<dbReference type="AlphaFoldDB" id="A0A9W8HT33"/>
<feature type="compositionally biased region" description="Basic and acidic residues" evidence="1">
    <location>
        <begin position="164"/>
        <end position="174"/>
    </location>
</feature>
<feature type="domain" description="RSE1/DDB1/CPSF1 second beta-propeller" evidence="2">
    <location>
        <begin position="1"/>
        <end position="257"/>
    </location>
</feature>
<evidence type="ECO:0000259" key="2">
    <source>
        <dbReference type="Pfam" id="PF23726"/>
    </source>
</evidence>
<evidence type="ECO:0000256" key="1">
    <source>
        <dbReference type="SAM" id="MobiDB-lite"/>
    </source>
</evidence>
<feature type="compositionally biased region" description="Basic and acidic residues" evidence="1">
    <location>
        <begin position="202"/>
        <end position="214"/>
    </location>
</feature>
<sequence>ELDRTGFFTDGPTVAVGELLGHTRVVQVHTRGLCVVNAAGRATQTIELDATQQAVYAEVMDPFVLLRTRSGELSIYEASTETGLLSETAAPELLKSTQVVAASLFEDTHRVLCSNKEWAERNKDALEGQQPQAADGSAVADEGFDSLYAEATVPRKRRRTRGHVGPEGRKHTGEAEGLYEEEEDAHELAGPAGSTQAASNEASHDNSLDEGARPEEVGGKSLMYLLLLLSNGDLSIVRLPQFEHVWTTARFDSLLDTLVSAPASGFGSNGHSDSRPANGAGSSSSSSEEDNGNGVADAGVGLPGGRPGAARRTRHLNSHELSRRIDQFQLVQLGGD</sequence>
<organism evidence="3 4">
    <name type="scientific">Coemansia guatemalensis</name>
    <dbReference type="NCBI Taxonomy" id="2761395"/>
    <lineage>
        <taxon>Eukaryota</taxon>
        <taxon>Fungi</taxon>
        <taxon>Fungi incertae sedis</taxon>
        <taxon>Zoopagomycota</taxon>
        <taxon>Kickxellomycotina</taxon>
        <taxon>Kickxellomycetes</taxon>
        <taxon>Kickxellales</taxon>
        <taxon>Kickxellaceae</taxon>
        <taxon>Coemansia</taxon>
    </lineage>
</organism>
<name>A0A9W8HT33_9FUNG</name>
<dbReference type="InterPro" id="IPR015943">
    <property type="entry name" value="WD40/YVTN_repeat-like_dom_sf"/>
</dbReference>
<dbReference type="Proteomes" id="UP001140094">
    <property type="component" value="Unassembled WGS sequence"/>
</dbReference>
<keyword evidence="4" id="KW-1185">Reference proteome</keyword>
<feature type="non-terminal residue" evidence="3">
    <location>
        <position position="1"/>
    </location>
</feature>
<proteinExistence type="predicted"/>
<dbReference type="OrthoDB" id="6109at2759"/>
<feature type="non-terminal residue" evidence="3">
    <location>
        <position position="336"/>
    </location>
</feature>
<evidence type="ECO:0000313" key="4">
    <source>
        <dbReference type="Proteomes" id="UP001140094"/>
    </source>
</evidence>
<comment type="caution">
    <text evidence="3">The sequence shown here is derived from an EMBL/GenBank/DDBJ whole genome shotgun (WGS) entry which is preliminary data.</text>
</comment>
<dbReference type="EMBL" id="JANBUO010003996">
    <property type="protein sequence ID" value="KAJ2788789.1"/>
    <property type="molecule type" value="Genomic_DNA"/>
</dbReference>
<protein>
    <submittedName>
        <fullName evidence="3">mRNA cleavage and polyadenylation factor subunit</fullName>
    </submittedName>
</protein>
<gene>
    <name evidence="3" type="primary">CFT1_3</name>
    <name evidence="3" type="ORF">H4R20_007303</name>
</gene>
<feature type="region of interest" description="Disordered" evidence="1">
    <location>
        <begin position="150"/>
        <end position="214"/>
    </location>
</feature>
<accession>A0A9W8HT33</accession>
<evidence type="ECO:0000313" key="3">
    <source>
        <dbReference type="EMBL" id="KAJ2788789.1"/>
    </source>
</evidence>
<reference evidence="3" key="1">
    <citation type="submission" date="2022-07" db="EMBL/GenBank/DDBJ databases">
        <title>Phylogenomic reconstructions and comparative analyses of Kickxellomycotina fungi.</title>
        <authorList>
            <person name="Reynolds N.K."/>
            <person name="Stajich J.E."/>
            <person name="Barry K."/>
            <person name="Grigoriev I.V."/>
            <person name="Crous P."/>
            <person name="Smith M.E."/>
        </authorList>
    </citation>
    <scope>NUCLEOTIDE SEQUENCE</scope>
    <source>
        <strain evidence="3">NRRL 1565</strain>
    </source>
</reference>